<dbReference type="InterPro" id="IPR012340">
    <property type="entry name" value="NA-bd_OB-fold"/>
</dbReference>
<keyword evidence="3" id="KW-1133">Transmembrane helix</keyword>
<evidence type="ECO:0000256" key="1">
    <source>
        <dbReference type="RuleBase" id="RU000408"/>
    </source>
</evidence>
<dbReference type="STRING" id="84531.LA76x_3036"/>
<dbReference type="GO" id="GO:0003677">
    <property type="term" value="F:DNA binding"/>
    <property type="evidence" value="ECO:0007669"/>
    <property type="project" value="UniProtKB-KW"/>
</dbReference>
<keyword evidence="3" id="KW-0472">Membrane</keyword>
<keyword evidence="5" id="KW-0238">DNA-binding</keyword>
<dbReference type="Proteomes" id="UP000060787">
    <property type="component" value="Chromosome"/>
</dbReference>
<feature type="domain" description="CSD" evidence="4">
    <location>
        <begin position="2"/>
        <end position="67"/>
    </location>
</feature>
<dbReference type="PROSITE" id="PS51857">
    <property type="entry name" value="CSD_2"/>
    <property type="match status" value="1"/>
</dbReference>
<reference evidence="5 6" key="1">
    <citation type="journal article" date="2015" name="BMC Genomics">
        <title>Comparative genomics and metabolic profiling of the genus Lysobacter.</title>
        <authorList>
            <person name="de Bruijn I."/>
            <person name="Cheng X."/>
            <person name="de Jager V."/>
            <person name="Exposito R.G."/>
            <person name="Watrous J."/>
            <person name="Patel N."/>
            <person name="Postma J."/>
            <person name="Dorrestein P.C."/>
            <person name="Kobayashi D."/>
            <person name="Raaijmakers J.M."/>
        </authorList>
    </citation>
    <scope>NUCLEOTIDE SEQUENCE [LARGE SCALE GENOMIC DNA]</scope>
    <source>
        <strain evidence="5 6">76</strain>
    </source>
</reference>
<dbReference type="CDD" id="cd04458">
    <property type="entry name" value="CSP_CDS"/>
    <property type="match status" value="1"/>
</dbReference>
<organism evidence="5 6">
    <name type="scientific">Lysobacter antibioticus</name>
    <dbReference type="NCBI Taxonomy" id="84531"/>
    <lineage>
        <taxon>Bacteria</taxon>
        <taxon>Pseudomonadati</taxon>
        <taxon>Pseudomonadota</taxon>
        <taxon>Gammaproteobacteria</taxon>
        <taxon>Lysobacterales</taxon>
        <taxon>Lysobacteraceae</taxon>
        <taxon>Lysobacter</taxon>
    </lineage>
</organism>
<evidence type="ECO:0000313" key="6">
    <source>
        <dbReference type="Proteomes" id="UP000060787"/>
    </source>
</evidence>
<dbReference type="SUPFAM" id="SSF50249">
    <property type="entry name" value="Nucleic acid-binding proteins"/>
    <property type="match status" value="1"/>
</dbReference>
<accession>A0A0S2FCA8</accession>
<protein>
    <submittedName>
        <fullName evidence="5">'Cold-shock' DNA-binding domain protein</fullName>
    </submittedName>
</protein>
<dbReference type="Pfam" id="PF00313">
    <property type="entry name" value="CSD"/>
    <property type="match status" value="1"/>
</dbReference>
<feature type="region of interest" description="Disordered" evidence="2">
    <location>
        <begin position="115"/>
        <end position="166"/>
    </location>
</feature>
<dbReference type="InterPro" id="IPR002059">
    <property type="entry name" value="CSP_DNA-bd"/>
</dbReference>
<dbReference type="GO" id="GO:0005829">
    <property type="term" value="C:cytosol"/>
    <property type="evidence" value="ECO:0007669"/>
    <property type="project" value="UniProtKB-ARBA"/>
</dbReference>
<evidence type="ECO:0000259" key="4">
    <source>
        <dbReference type="PROSITE" id="PS51857"/>
    </source>
</evidence>
<gene>
    <name evidence="5" type="ORF">LA76x_3036</name>
</gene>
<sequence length="208" mass="21862">MRTHGTLIKWNDERGFGFIAPAQGGDELFVHISEFNRRGVRPALNELVSFEIHTKSDGTRQAVRVMRAGEGSRAASARRRDSNAPARSGIGIAALAIAAMVAVGGYVYSRSSPPRLDGTGSARPAASASSAAQARPSVAAPAPDSASSSGSASVRSSTQSSQGFVCDGRQHCSQMSSCAEAEYFLRHCPDTKMDGDSDGEPCEQQCPR</sequence>
<evidence type="ECO:0000313" key="5">
    <source>
        <dbReference type="EMBL" id="ALN81164.1"/>
    </source>
</evidence>
<evidence type="ECO:0000256" key="2">
    <source>
        <dbReference type="SAM" id="MobiDB-lite"/>
    </source>
</evidence>
<dbReference type="AlphaFoldDB" id="A0A0S2FCA8"/>
<dbReference type="Gene3D" id="2.40.50.140">
    <property type="entry name" value="Nucleic acid-binding proteins"/>
    <property type="match status" value="1"/>
</dbReference>
<keyword evidence="6" id="KW-1185">Reference proteome</keyword>
<proteinExistence type="predicted"/>
<keyword evidence="3" id="KW-0812">Transmembrane</keyword>
<dbReference type="PROSITE" id="PS00352">
    <property type="entry name" value="CSD_1"/>
    <property type="match status" value="1"/>
</dbReference>
<dbReference type="PATRIC" id="fig|84531.8.peg.3045"/>
<evidence type="ECO:0000256" key="3">
    <source>
        <dbReference type="SAM" id="Phobius"/>
    </source>
</evidence>
<dbReference type="KEGG" id="lab:LA76x_3036"/>
<feature type="compositionally biased region" description="Low complexity" evidence="2">
    <location>
        <begin position="121"/>
        <end position="163"/>
    </location>
</feature>
<dbReference type="InterPro" id="IPR011129">
    <property type="entry name" value="CSD"/>
</dbReference>
<dbReference type="Pfam" id="PF05901">
    <property type="entry name" value="Excalibur"/>
    <property type="match status" value="1"/>
</dbReference>
<dbReference type="InterPro" id="IPR019844">
    <property type="entry name" value="CSD_CS"/>
</dbReference>
<name>A0A0S2FCA8_LYSAN</name>
<dbReference type="PANTHER" id="PTHR46565:SF20">
    <property type="entry name" value="COLD SHOCK DOMAIN-CONTAINING PROTEIN 4"/>
    <property type="match status" value="1"/>
</dbReference>
<comment type="subcellular location">
    <subcellularLocation>
        <location evidence="1">Cytoplasm</location>
    </subcellularLocation>
</comment>
<dbReference type="InterPro" id="IPR008613">
    <property type="entry name" value="Excalibur_Ca-bd_domain"/>
</dbReference>
<dbReference type="RefSeq" id="WP_082647891.1">
    <property type="nucleotide sequence ID" value="NZ_CP011129.1"/>
</dbReference>
<feature type="transmembrane region" description="Helical" evidence="3">
    <location>
        <begin position="88"/>
        <end position="108"/>
    </location>
</feature>
<dbReference type="SMART" id="SM00357">
    <property type="entry name" value="CSP"/>
    <property type="match status" value="1"/>
</dbReference>
<dbReference type="EMBL" id="CP011129">
    <property type="protein sequence ID" value="ALN81164.1"/>
    <property type="molecule type" value="Genomic_DNA"/>
</dbReference>
<dbReference type="PANTHER" id="PTHR46565">
    <property type="entry name" value="COLD SHOCK DOMAIN PROTEIN 2"/>
    <property type="match status" value="1"/>
</dbReference>